<dbReference type="OrthoDB" id="9797938at2"/>
<name>H0QWX6_9ACTN</name>
<dbReference type="SUPFAM" id="SSF54637">
    <property type="entry name" value="Thioesterase/thiol ester dehydrase-isomerase"/>
    <property type="match status" value="1"/>
</dbReference>
<accession>H0QWX6</accession>
<evidence type="ECO:0000259" key="2">
    <source>
        <dbReference type="Pfam" id="PF01575"/>
    </source>
</evidence>
<dbReference type="PANTHER" id="PTHR43664:SF1">
    <property type="entry name" value="BETA-METHYLMALYL-COA DEHYDRATASE"/>
    <property type="match status" value="1"/>
</dbReference>
<dbReference type="STRING" id="1077974.GOEFS_027_00030"/>
<dbReference type="RefSeq" id="WP_007316665.1">
    <property type="nucleotide sequence ID" value="NZ_BAEH01000027.1"/>
</dbReference>
<dbReference type="Proteomes" id="UP000035034">
    <property type="component" value="Unassembled WGS sequence"/>
</dbReference>
<gene>
    <name evidence="3" type="ORF">GOEFS_027_00030</name>
</gene>
<dbReference type="eggNOG" id="COG2030">
    <property type="taxonomic scope" value="Bacteria"/>
</dbReference>
<dbReference type="Gene3D" id="3.10.129.10">
    <property type="entry name" value="Hotdog Thioesterase"/>
    <property type="match status" value="1"/>
</dbReference>
<dbReference type="EMBL" id="BAEH01000027">
    <property type="protein sequence ID" value="GAB17327.1"/>
    <property type="molecule type" value="Genomic_DNA"/>
</dbReference>
<evidence type="ECO:0000256" key="1">
    <source>
        <dbReference type="ARBA" id="ARBA00005254"/>
    </source>
</evidence>
<dbReference type="Pfam" id="PF01575">
    <property type="entry name" value="MaoC_dehydratas"/>
    <property type="match status" value="1"/>
</dbReference>
<organism evidence="3 4">
    <name type="scientific">Gordonia effusa NBRC 100432</name>
    <dbReference type="NCBI Taxonomy" id="1077974"/>
    <lineage>
        <taxon>Bacteria</taxon>
        <taxon>Bacillati</taxon>
        <taxon>Actinomycetota</taxon>
        <taxon>Actinomycetes</taxon>
        <taxon>Mycobacteriales</taxon>
        <taxon>Gordoniaceae</taxon>
        <taxon>Gordonia</taxon>
    </lineage>
</organism>
<dbReference type="CDD" id="cd03454">
    <property type="entry name" value="YdeM"/>
    <property type="match status" value="1"/>
</dbReference>
<dbReference type="AlphaFoldDB" id="H0QWX6"/>
<dbReference type="PANTHER" id="PTHR43664">
    <property type="entry name" value="MONOAMINE OXIDASE-RELATED"/>
    <property type="match status" value="1"/>
</dbReference>
<dbReference type="InterPro" id="IPR002539">
    <property type="entry name" value="MaoC-like_dom"/>
</dbReference>
<keyword evidence="4" id="KW-1185">Reference proteome</keyword>
<feature type="domain" description="MaoC-like" evidence="2">
    <location>
        <begin position="26"/>
        <end position="121"/>
    </location>
</feature>
<evidence type="ECO:0000313" key="4">
    <source>
        <dbReference type="Proteomes" id="UP000035034"/>
    </source>
</evidence>
<evidence type="ECO:0000313" key="3">
    <source>
        <dbReference type="EMBL" id="GAB17327.1"/>
    </source>
</evidence>
<dbReference type="InterPro" id="IPR029069">
    <property type="entry name" value="HotDog_dom_sf"/>
</dbReference>
<dbReference type="InterPro" id="IPR052342">
    <property type="entry name" value="MCH/BMMD"/>
</dbReference>
<comment type="similarity">
    <text evidence="1">Belongs to the enoyl-CoA hydratase/isomerase family.</text>
</comment>
<sequence length="155" mass="16852">MTAPMPTRTDGLWLDDLFVGRTFTSGEVELTATTIIEFASQYDPQPFHLDADAAQGTFFDGLVASGWHTAALTMRLYTDAFPLATGIIGGGVDVTWPSPAVAGDILHLEGAVEEITLSRSRPDRATVVASHQTINQHGEIRQKTTSRLLAWKRPD</sequence>
<protein>
    <recommendedName>
        <fullName evidence="2">MaoC-like domain-containing protein</fullName>
    </recommendedName>
</protein>
<comment type="caution">
    <text evidence="3">The sequence shown here is derived from an EMBL/GenBank/DDBJ whole genome shotgun (WGS) entry which is preliminary data.</text>
</comment>
<reference evidence="3 4" key="1">
    <citation type="submission" date="2011-12" db="EMBL/GenBank/DDBJ databases">
        <title>Whole genome shotgun sequence of Gordonia effusa NBRC 100432.</title>
        <authorList>
            <person name="Yoshida I."/>
            <person name="Takarada H."/>
            <person name="Hosoyama A."/>
            <person name="Tsuchikane K."/>
            <person name="Katsumata H."/>
            <person name="Yamazaki S."/>
            <person name="Fujita N."/>
        </authorList>
    </citation>
    <scope>NUCLEOTIDE SEQUENCE [LARGE SCALE GENOMIC DNA]</scope>
    <source>
        <strain evidence="3 4">NBRC 100432</strain>
    </source>
</reference>
<proteinExistence type="inferred from homology"/>